<comment type="similarity">
    <text evidence="1">Belongs to the ComF/GntX family.</text>
</comment>
<evidence type="ECO:0000313" key="5">
    <source>
        <dbReference type="Proteomes" id="UP000557204"/>
    </source>
</evidence>
<feature type="compositionally biased region" description="Polar residues" evidence="2">
    <location>
        <begin position="241"/>
        <end position="253"/>
    </location>
</feature>
<organism evidence="4 5">
    <name type="scientific">Isoptericola sediminis</name>
    <dbReference type="NCBI Taxonomy" id="2733572"/>
    <lineage>
        <taxon>Bacteria</taxon>
        <taxon>Bacillati</taxon>
        <taxon>Actinomycetota</taxon>
        <taxon>Actinomycetes</taxon>
        <taxon>Micrococcales</taxon>
        <taxon>Promicromonosporaceae</taxon>
        <taxon>Isoptericola</taxon>
    </lineage>
</organism>
<dbReference type="CDD" id="cd06223">
    <property type="entry name" value="PRTases_typeI"/>
    <property type="match status" value="1"/>
</dbReference>
<reference evidence="4 5" key="1">
    <citation type="submission" date="2020-05" db="EMBL/GenBank/DDBJ databases">
        <title>Genome sequence of Isoptericola sp. JC619 isolated from Chilika lagoon, India.</title>
        <authorList>
            <person name="Kumar D."/>
            <person name="Appam K."/>
            <person name="Gandham S."/>
            <person name="Uppada J."/>
            <person name="Sasikala C."/>
            <person name="Venkata Ramana C."/>
        </authorList>
    </citation>
    <scope>NUCLEOTIDE SEQUENCE [LARGE SCALE GENOMIC DNA]</scope>
    <source>
        <strain evidence="4 5">JC619</strain>
    </source>
</reference>
<feature type="domain" description="Phosphoribosyltransferase" evidence="3">
    <location>
        <begin position="134"/>
        <end position="228"/>
    </location>
</feature>
<dbReference type="PANTHER" id="PTHR47505:SF1">
    <property type="entry name" value="DNA UTILIZATION PROTEIN YHGH"/>
    <property type="match status" value="1"/>
</dbReference>
<evidence type="ECO:0000259" key="3">
    <source>
        <dbReference type="Pfam" id="PF00156"/>
    </source>
</evidence>
<protein>
    <submittedName>
        <fullName evidence="4">ComF family protein</fullName>
    </submittedName>
</protein>
<dbReference type="InterPro" id="IPR029057">
    <property type="entry name" value="PRTase-like"/>
</dbReference>
<comment type="caution">
    <text evidence="4">The sequence shown here is derived from an EMBL/GenBank/DDBJ whole genome shotgun (WGS) entry which is preliminary data.</text>
</comment>
<feature type="region of interest" description="Disordered" evidence="2">
    <location>
        <begin position="228"/>
        <end position="253"/>
    </location>
</feature>
<dbReference type="InterPro" id="IPR051910">
    <property type="entry name" value="ComF/GntX_DNA_util-trans"/>
</dbReference>
<name>A0A849K7W2_9MICO</name>
<dbReference type="Proteomes" id="UP000557204">
    <property type="component" value="Unassembled WGS sequence"/>
</dbReference>
<evidence type="ECO:0000256" key="1">
    <source>
        <dbReference type="ARBA" id="ARBA00008007"/>
    </source>
</evidence>
<dbReference type="Gene3D" id="3.40.50.2020">
    <property type="match status" value="1"/>
</dbReference>
<dbReference type="InterPro" id="IPR000836">
    <property type="entry name" value="PRTase_dom"/>
</dbReference>
<dbReference type="AlphaFoldDB" id="A0A849K7W2"/>
<proteinExistence type="inferred from homology"/>
<evidence type="ECO:0000313" key="4">
    <source>
        <dbReference type="EMBL" id="NNU27865.1"/>
    </source>
</evidence>
<dbReference type="EMBL" id="JABFAJ010000018">
    <property type="protein sequence ID" value="NNU27865.1"/>
    <property type="molecule type" value="Genomic_DNA"/>
</dbReference>
<evidence type="ECO:0000256" key="2">
    <source>
        <dbReference type="SAM" id="MobiDB-lite"/>
    </source>
</evidence>
<dbReference type="PANTHER" id="PTHR47505">
    <property type="entry name" value="DNA UTILIZATION PROTEIN YHGH"/>
    <property type="match status" value="1"/>
</dbReference>
<keyword evidence="5" id="KW-1185">Reference proteome</keyword>
<gene>
    <name evidence="4" type="ORF">HLI28_09975</name>
</gene>
<accession>A0A849K7W2</accession>
<sequence>MLTALARLVVPVACPGCGRHDVRWCASCARTAAGGAPWRAEGGAPRLDRCDGRAPLPVWALADGTDDVRAIVVAWKDHGRADLDGLFRPALTRAAARTAPRLAAVATGGPLAVVPVPSSPGARWRRGREPVRSLAAAVARGLTAGGVRAEPVAALRRRPSRDQVGLGARERGRNLASALVLRERPSRAVRRCVLVDDVLTTGATLAAAEEVLERAGRAVVGAFVLAATPPPGGSGRRATTDPRQQFTLGSPWG</sequence>
<dbReference type="Pfam" id="PF00156">
    <property type="entry name" value="Pribosyltran"/>
    <property type="match status" value="1"/>
</dbReference>
<dbReference type="SUPFAM" id="SSF53271">
    <property type="entry name" value="PRTase-like"/>
    <property type="match status" value="1"/>
</dbReference>